<comment type="caution">
    <text evidence="2">The sequence shown here is derived from an EMBL/GenBank/DDBJ whole genome shotgun (WGS) entry which is preliminary data.</text>
</comment>
<reference evidence="2 3" key="1">
    <citation type="submission" date="2017-07" db="EMBL/GenBank/DDBJ databases">
        <title>Genome sequence of the Sordaria macrospora wild type strain R19027.</title>
        <authorList>
            <person name="Nowrousian M."/>
            <person name="Teichert I."/>
            <person name="Kueck U."/>
        </authorList>
    </citation>
    <scope>NUCLEOTIDE SEQUENCE [LARGE SCALE GENOMIC DNA]</scope>
    <source>
        <strain evidence="2 3">R19027</strain>
        <tissue evidence="2">Mycelium</tissue>
    </source>
</reference>
<evidence type="ECO:0000313" key="3">
    <source>
        <dbReference type="Proteomes" id="UP000433876"/>
    </source>
</evidence>
<accession>A0A8S8ZGW0</accession>
<name>A0A8S8ZGW0_SORMA</name>
<dbReference type="AlphaFoldDB" id="A0A8S8ZGW0"/>
<dbReference type="VEuPathDB" id="FungiDB:SMAC_06006"/>
<evidence type="ECO:0000256" key="1">
    <source>
        <dbReference type="SAM" id="MobiDB-lite"/>
    </source>
</evidence>
<dbReference type="Proteomes" id="UP000433876">
    <property type="component" value="Unassembled WGS sequence"/>
</dbReference>
<gene>
    <name evidence="2" type="ORF">SMACR_06006</name>
</gene>
<feature type="compositionally biased region" description="Polar residues" evidence="1">
    <location>
        <begin position="324"/>
        <end position="336"/>
    </location>
</feature>
<sequence length="367" mass="41345">MNEVRSYIDKKISVILEQLPTLFKYEFISILFPEGNWKPDWFKAFRRFKSYSIEFQTARPNLGPVERCDSHKELAQLRYLLEEVGMTMQKIFACNSKILQKRFFNSDAVVLFHPDQITESGEAPVIDQATQLIHEVLYTHLKDRMNMCCDIELPWANSTQNQNCTPPSQTNPAKQNGATTQNGTPQGHSHARWRSESGTSNHNGTPQGHSHARGRSESRICTQNGIPQGQPHGRWRSESGIPNHNGTPQGQFHARWRSESGTSNHNGTPQGHSHARGRSEGRICTQNGIPQGQPHGRWRSESGIPNHNGTPQGQSHGHWRSESRTSTQNGTPQGQSHGHWRNRSESDTSNQNGTPSSAKYIPPTLRK</sequence>
<feature type="region of interest" description="Disordered" evidence="1">
    <location>
        <begin position="160"/>
        <end position="367"/>
    </location>
</feature>
<proteinExistence type="predicted"/>
<evidence type="ECO:0000313" key="2">
    <source>
        <dbReference type="EMBL" id="KAA8624179.1"/>
    </source>
</evidence>
<dbReference type="EMBL" id="NMPR01000251">
    <property type="protein sequence ID" value="KAA8624179.1"/>
    <property type="molecule type" value="Genomic_DNA"/>
</dbReference>
<feature type="compositionally biased region" description="Polar residues" evidence="1">
    <location>
        <begin position="160"/>
        <end position="187"/>
    </location>
</feature>
<feature type="compositionally biased region" description="Polar residues" evidence="1">
    <location>
        <begin position="240"/>
        <end position="250"/>
    </location>
</feature>
<feature type="compositionally biased region" description="Polar residues" evidence="1">
    <location>
        <begin position="303"/>
        <end position="315"/>
    </location>
</feature>
<organism evidence="2 3">
    <name type="scientific">Sordaria macrospora</name>
    <dbReference type="NCBI Taxonomy" id="5147"/>
    <lineage>
        <taxon>Eukaryota</taxon>
        <taxon>Fungi</taxon>
        <taxon>Dikarya</taxon>
        <taxon>Ascomycota</taxon>
        <taxon>Pezizomycotina</taxon>
        <taxon>Sordariomycetes</taxon>
        <taxon>Sordariomycetidae</taxon>
        <taxon>Sordariales</taxon>
        <taxon>Sordariaceae</taxon>
        <taxon>Sordaria</taxon>
    </lineage>
</organism>
<protein>
    <submittedName>
        <fullName evidence="2">Uncharacterized protein</fullName>
    </submittedName>
</protein>
<feature type="compositionally biased region" description="Polar residues" evidence="1">
    <location>
        <begin position="196"/>
        <end position="208"/>
    </location>
</feature>
<feature type="compositionally biased region" description="Polar residues" evidence="1">
    <location>
        <begin position="347"/>
        <end position="357"/>
    </location>
</feature>
<feature type="compositionally biased region" description="Polar residues" evidence="1">
    <location>
        <begin position="259"/>
        <end position="271"/>
    </location>
</feature>